<keyword evidence="1 2" id="KW-0812">Transmembrane</keyword>
<dbReference type="RefSeq" id="WP_094779308.1">
    <property type="nucleotide sequence ID" value="NZ_CYGX02000019.1"/>
</dbReference>
<reference evidence="2 3" key="1">
    <citation type="submission" date="2016-12" db="EMBL/GenBank/DDBJ databases">
        <authorList>
            <person name="Song W.-J."/>
            <person name="Kurnit D.M."/>
        </authorList>
    </citation>
    <scope>NUCLEOTIDE SEQUENCE [LARGE SCALE GENOMIC DNA]</scope>
    <source>
        <strain evidence="2 3">STM7296</strain>
    </source>
</reference>
<dbReference type="AlphaFoldDB" id="A0A1N7RVG2"/>
<dbReference type="EMBL" id="CYGX02000019">
    <property type="protein sequence ID" value="SIT39095.1"/>
    <property type="molecule type" value="Genomic_DNA"/>
</dbReference>
<evidence type="ECO:0000313" key="3">
    <source>
        <dbReference type="Proteomes" id="UP000187012"/>
    </source>
</evidence>
<dbReference type="InterPro" id="IPR011397">
    <property type="entry name" value="YhfC"/>
</dbReference>
<keyword evidence="2" id="KW-0449">Lipoprotein</keyword>
<dbReference type="Proteomes" id="UP000187012">
    <property type="component" value="Unassembled WGS sequence"/>
</dbReference>
<accession>A0A1N7RVG2</accession>
<protein>
    <submittedName>
        <fullName evidence="2">Putative transmembrane lipoprotein</fullName>
    </submittedName>
</protein>
<proteinExistence type="predicted"/>
<dbReference type="PIRSF" id="PIRSF033101">
    <property type="entry name" value="UCP033101"/>
    <property type="match status" value="1"/>
</dbReference>
<feature type="transmembrane region" description="Helical" evidence="1">
    <location>
        <begin position="6"/>
        <end position="26"/>
    </location>
</feature>
<feature type="transmembrane region" description="Helical" evidence="1">
    <location>
        <begin position="217"/>
        <end position="235"/>
    </location>
</feature>
<sequence length="272" mass="28972">MVVAPLTLSSLALATLLVAALPFLIYRRLRRPLALKPRDAIVGIAVFALFAMVIERALNDYVLHGNEATATFLSHPLAFVAYGALVAGVCEEVGRFIGMRLLLRRAAARPANAASAPRADDGPGLTYGLGHGGAEAWMVGVLVQVQWILFAVFENRGQLDDYLSNLPSDSVMRIHLILAGLTPQTAGIFALERVAALVFQIGLSVLMWRGVRAGWRAILPLAIVLHALVDVPAALFQAQLVPLAAVDAVYAVAAVLVAGLLLRSFRRAAVAT</sequence>
<feature type="transmembrane region" description="Helical" evidence="1">
    <location>
        <begin position="241"/>
        <end position="262"/>
    </location>
</feature>
<gene>
    <name evidence="2" type="ORF">BN2475_190061</name>
</gene>
<feature type="transmembrane region" description="Helical" evidence="1">
    <location>
        <begin position="38"/>
        <end position="58"/>
    </location>
</feature>
<keyword evidence="1" id="KW-0472">Membrane</keyword>
<dbReference type="OrthoDB" id="9807167at2"/>
<dbReference type="Pfam" id="PF10086">
    <property type="entry name" value="YhfC"/>
    <property type="match status" value="1"/>
</dbReference>
<keyword evidence="1" id="KW-1133">Transmembrane helix</keyword>
<feature type="transmembrane region" description="Helical" evidence="1">
    <location>
        <begin position="70"/>
        <end position="90"/>
    </location>
</feature>
<name>A0A1N7RVG2_9BURK</name>
<keyword evidence="3" id="KW-1185">Reference proteome</keyword>
<evidence type="ECO:0000256" key="1">
    <source>
        <dbReference type="SAM" id="Phobius"/>
    </source>
</evidence>
<dbReference type="STRING" id="1247936.BN2475_190061"/>
<organism evidence="2 3">
    <name type="scientific">Paraburkholderia ribeironis</name>
    <dbReference type="NCBI Taxonomy" id="1247936"/>
    <lineage>
        <taxon>Bacteria</taxon>
        <taxon>Pseudomonadati</taxon>
        <taxon>Pseudomonadota</taxon>
        <taxon>Betaproteobacteria</taxon>
        <taxon>Burkholderiales</taxon>
        <taxon>Burkholderiaceae</taxon>
        <taxon>Paraburkholderia</taxon>
    </lineage>
</organism>
<evidence type="ECO:0000313" key="2">
    <source>
        <dbReference type="EMBL" id="SIT39095.1"/>
    </source>
</evidence>